<dbReference type="Proteomes" id="UP000887565">
    <property type="component" value="Unplaced"/>
</dbReference>
<evidence type="ECO:0000313" key="1">
    <source>
        <dbReference type="Proteomes" id="UP000887565"/>
    </source>
</evidence>
<dbReference type="AlphaFoldDB" id="A0A915JG39"/>
<accession>A0A915JG39</accession>
<protein>
    <submittedName>
        <fullName evidence="2">Uncharacterized protein</fullName>
    </submittedName>
</protein>
<keyword evidence="1" id="KW-1185">Reference proteome</keyword>
<evidence type="ECO:0000313" key="2">
    <source>
        <dbReference type="WBParaSite" id="nRc.2.0.1.t24521-RA"/>
    </source>
</evidence>
<name>A0A915JG39_ROMCU</name>
<reference evidence="2" key="1">
    <citation type="submission" date="2022-11" db="UniProtKB">
        <authorList>
            <consortium name="WormBaseParasite"/>
        </authorList>
    </citation>
    <scope>IDENTIFICATION</scope>
</reference>
<sequence>MLGEQIFCARGSARRANIRAASMLADRARRAKSRNINYKEFSIAISRLASKQQIVKQGRMKISRCIDEIS</sequence>
<proteinExistence type="predicted"/>
<dbReference type="WBParaSite" id="nRc.2.0.1.t24521-RA">
    <property type="protein sequence ID" value="nRc.2.0.1.t24521-RA"/>
    <property type="gene ID" value="nRc.2.0.1.g24521"/>
</dbReference>
<organism evidence="1 2">
    <name type="scientific">Romanomermis culicivorax</name>
    <name type="common">Nematode worm</name>
    <dbReference type="NCBI Taxonomy" id="13658"/>
    <lineage>
        <taxon>Eukaryota</taxon>
        <taxon>Metazoa</taxon>
        <taxon>Ecdysozoa</taxon>
        <taxon>Nematoda</taxon>
        <taxon>Enoplea</taxon>
        <taxon>Dorylaimia</taxon>
        <taxon>Mermithida</taxon>
        <taxon>Mermithoidea</taxon>
        <taxon>Mermithidae</taxon>
        <taxon>Romanomermis</taxon>
    </lineage>
</organism>